<dbReference type="EMBL" id="LAZR01005710">
    <property type="protein sequence ID" value="KKM97762.1"/>
    <property type="molecule type" value="Genomic_DNA"/>
</dbReference>
<gene>
    <name evidence="2" type="ORF">LCGC14_1164720</name>
</gene>
<comment type="caution">
    <text evidence="2">The sequence shown here is derived from an EMBL/GenBank/DDBJ whole genome shotgun (WGS) entry which is preliminary data.</text>
</comment>
<evidence type="ECO:0000256" key="1">
    <source>
        <dbReference type="SAM" id="Phobius"/>
    </source>
</evidence>
<protein>
    <submittedName>
        <fullName evidence="2">Uncharacterized protein</fullName>
    </submittedName>
</protein>
<organism evidence="2">
    <name type="scientific">marine sediment metagenome</name>
    <dbReference type="NCBI Taxonomy" id="412755"/>
    <lineage>
        <taxon>unclassified sequences</taxon>
        <taxon>metagenomes</taxon>
        <taxon>ecological metagenomes</taxon>
    </lineage>
</organism>
<keyword evidence="1" id="KW-0472">Membrane</keyword>
<accession>A0A0F9PX71</accession>
<dbReference type="AlphaFoldDB" id="A0A0F9PX71"/>
<keyword evidence="1" id="KW-1133">Transmembrane helix</keyword>
<keyword evidence="1" id="KW-0812">Transmembrane</keyword>
<name>A0A0F9PX71_9ZZZZ</name>
<reference evidence="2" key="1">
    <citation type="journal article" date="2015" name="Nature">
        <title>Complex archaea that bridge the gap between prokaryotes and eukaryotes.</title>
        <authorList>
            <person name="Spang A."/>
            <person name="Saw J.H."/>
            <person name="Jorgensen S.L."/>
            <person name="Zaremba-Niedzwiedzka K."/>
            <person name="Martijn J."/>
            <person name="Lind A.E."/>
            <person name="van Eijk R."/>
            <person name="Schleper C."/>
            <person name="Guy L."/>
            <person name="Ettema T.J."/>
        </authorList>
    </citation>
    <scope>NUCLEOTIDE SEQUENCE</scope>
</reference>
<proteinExistence type="predicted"/>
<sequence length="100" mass="11850">MNKHLIWAISLLLVVGIICGTLIWINYNSWTLRFEMDDNTKEAIESVEYPIVSNEPLPQFEFCSIPSKWFDEEGHGFTFKQVNGTCYWFDHAENTWRVMR</sequence>
<evidence type="ECO:0000313" key="2">
    <source>
        <dbReference type="EMBL" id="KKM97762.1"/>
    </source>
</evidence>
<feature type="transmembrane region" description="Helical" evidence="1">
    <location>
        <begin position="6"/>
        <end position="27"/>
    </location>
</feature>